<evidence type="ECO:0000256" key="4">
    <source>
        <dbReference type="PROSITE-ProRule" id="PRU01248"/>
    </source>
</evidence>
<dbReference type="Pfam" id="PF12167">
    <property type="entry name" value="Arm-DNA-bind_2"/>
    <property type="match status" value="1"/>
</dbReference>
<dbReference type="Gene3D" id="1.10.150.130">
    <property type="match status" value="1"/>
</dbReference>
<dbReference type="SUPFAM" id="SSF56349">
    <property type="entry name" value="DNA breaking-rejoining enzymes"/>
    <property type="match status" value="1"/>
</dbReference>
<dbReference type="Gene3D" id="1.10.443.10">
    <property type="entry name" value="Intergrase catalytic core"/>
    <property type="match status" value="1"/>
</dbReference>
<dbReference type="InterPro" id="IPR050090">
    <property type="entry name" value="Tyrosine_recombinase_XerCD"/>
</dbReference>
<dbReference type="InterPro" id="IPR011010">
    <property type="entry name" value="DNA_brk_join_enz"/>
</dbReference>
<evidence type="ECO:0000256" key="1">
    <source>
        <dbReference type="ARBA" id="ARBA00022908"/>
    </source>
</evidence>
<feature type="domain" description="Tyr recombinase" evidence="5">
    <location>
        <begin position="191"/>
        <end position="402"/>
    </location>
</feature>
<name>A0ABN5RC89_YERPU</name>
<accession>A0ABN5RC89</accession>
<dbReference type="PANTHER" id="PTHR30349">
    <property type="entry name" value="PHAGE INTEGRASE-RELATED"/>
    <property type="match status" value="1"/>
</dbReference>
<reference evidence="7" key="1">
    <citation type="submission" date="2018-11" db="EMBL/GenBank/DDBJ databases">
        <title>FDA dAtabase for Regulatory Grade micrObial Sequences (FDA-ARGOS): Supporting development and validation of Infectious Disease Dx tests.</title>
        <authorList>
            <person name="Bliska J."/>
            <person name="Cleland M.-M."/>
            <person name="Tallon L."/>
            <person name="Sadzewicz L."/>
            <person name="Zhao X."/>
            <person name="Vavikolanu K."/>
            <person name="Mehta A."/>
            <person name="Aluvathingal J."/>
            <person name="Nadendla S."/>
            <person name="Yan Y."/>
            <person name="Sichtig H."/>
        </authorList>
    </citation>
    <scope>NUCLEOTIDE SEQUENCE [LARGE SCALE GENOMIC DNA]</scope>
    <source>
        <strain evidence="7">FDAARGOS_581</strain>
    </source>
</reference>
<dbReference type="InterPro" id="IPR002104">
    <property type="entry name" value="Integrase_catalytic"/>
</dbReference>
<dbReference type="PANTHER" id="PTHR30349:SF36">
    <property type="entry name" value="PROPHAGE INTEGRASE INTR-RELATED"/>
    <property type="match status" value="1"/>
</dbReference>
<evidence type="ECO:0000259" key="6">
    <source>
        <dbReference type="PROSITE" id="PS51900"/>
    </source>
</evidence>
<dbReference type="EMBL" id="CP033713">
    <property type="protein sequence ID" value="AYW94107.1"/>
    <property type="molecule type" value="Genomic_DNA"/>
</dbReference>
<dbReference type="PROSITE" id="PS51900">
    <property type="entry name" value="CB"/>
    <property type="match status" value="1"/>
</dbReference>
<organism evidence="7 8">
    <name type="scientific">Yersinia pseudotuberculosis</name>
    <dbReference type="NCBI Taxonomy" id="633"/>
    <lineage>
        <taxon>Bacteria</taxon>
        <taxon>Pseudomonadati</taxon>
        <taxon>Pseudomonadota</taxon>
        <taxon>Gammaproteobacteria</taxon>
        <taxon>Enterobacterales</taxon>
        <taxon>Yersiniaceae</taxon>
        <taxon>Yersinia</taxon>
    </lineage>
</organism>
<dbReference type="Pfam" id="PF00589">
    <property type="entry name" value="Phage_integrase"/>
    <property type="match status" value="1"/>
</dbReference>
<dbReference type="PROSITE" id="PS51898">
    <property type="entry name" value="TYR_RECOMBINASE"/>
    <property type="match status" value="1"/>
</dbReference>
<keyword evidence="2 4" id="KW-0238">DNA-binding</keyword>
<dbReference type="InterPro" id="IPR013762">
    <property type="entry name" value="Integrase-like_cat_sf"/>
</dbReference>
<evidence type="ECO:0000259" key="5">
    <source>
        <dbReference type="PROSITE" id="PS51898"/>
    </source>
</evidence>
<keyword evidence="8" id="KW-1185">Reference proteome</keyword>
<evidence type="ECO:0000313" key="7">
    <source>
        <dbReference type="EMBL" id="AYW94107.1"/>
    </source>
</evidence>
<gene>
    <name evidence="7" type="ORF">EGX47_02175</name>
</gene>
<keyword evidence="1" id="KW-0229">DNA integration</keyword>
<proteinExistence type="predicted"/>
<evidence type="ECO:0000256" key="2">
    <source>
        <dbReference type="ARBA" id="ARBA00023125"/>
    </source>
</evidence>
<keyword evidence="3" id="KW-0233">DNA recombination</keyword>
<dbReference type="Proteomes" id="UP000268669">
    <property type="component" value="Chromosome"/>
</dbReference>
<feature type="domain" description="Core-binding (CB)" evidence="6">
    <location>
        <begin position="79"/>
        <end position="170"/>
    </location>
</feature>
<protein>
    <submittedName>
        <fullName evidence="7">DUF3596 domain-containing protein</fullName>
    </submittedName>
</protein>
<sequence>MMKKQYPTGTESHGGMLRIWFMYKGERCRESLGVPDTPKNRKIAGELRQSVMYAIRTGTFDYADSFPKSSKVVKPESGITVAKLFNAWLEIKRYEISDNSLIRYKSCVASIVRVIGPDRKVEDIKSRDLSVMRNELIDGEHFSKLDKKGRSVVTVNGYVSKAMTVFRFAKENGYMETDITASVKLLKTTRQRPDPLSIDEFNRLISACHCRQTTNLWTLAVYTGLRHGEMCSLAWEDIDLVAGTLCVRRNITTAKQFTLPKTESSTNRLVQLNINAIHALRDQLELTRMGKKHKITVLTRQRGKTKEEECTFVFNPALTSISGRIGICYSSDSLGSTWNTALRKSGIKHRNPYQSRHTFACWMLSAGANPYFIAAQMGHSSPQMLYQVYGDWMPSNNVEQVELINAKIKQNVPPMPHRAASFR</sequence>
<dbReference type="InterPro" id="IPR022000">
    <property type="entry name" value="Min27-like_integrase_DNA_bind"/>
</dbReference>
<dbReference type="CDD" id="cd01189">
    <property type="entry name" value="INT_ICEBs1_C_like"/>
    <property type="match status" value="1"/>
</dbReference>
<evidence type="ECO:0000313" key="8">
    <source>
        <dbReference type="Proteomes" id="UP000268669"/>
    </source>
</evidence>
<dbReference type="InterPro" id="IPR044068">
    <property type="entry name" value="CB"/>
</dbReference>
<evidence type="ECO:0000256" key="3">
    <source>
        <dbReference type="ARBA" id="ARBA00023172"/>
    </source>
</evidence>
<dbReference type="InterPro" id="IPR010998">
    <property type="entry name" value="Integrase_recombinase_N"/>
</dbReference>